<evidence type="ECO:0000313" key="2">
    <source>
        <dbReference type="EMBL" id="KAF6285965.1"/>
    </source>
</evidence>
<organism evidence="2 3">
    <name type="scientific">Myotis myotis</name>
    <name type="common">Greater mouse-eared bat</name>
    <name type="synonym">Vespertilio myotis</name>
    <dbReference type="NCBI Taxonomy" id="51298"/>
    <lineage>
        <taxon>Eukaryota</taxon>
        <taxon>Metazoa</taxon>
        <taxon>Chordata</taxon>
        <taxon>Craniata</taxon>
        <taxon>Vertebrata</taxon>
        <taxon>Euteleostomi</taxon>
        <taxon>Mammalia</taxon>
        <taxon>Eutheria</taxon>
        <taxon>Laurasiatheria</taxon>
        <taxon>Chiroptera</taxon>
        <taxon>Yangochiroptera</taxon>
        <taxon>Vespertilionidae</taxon>
        <taxon>Myotis</taxon>
    </lineage>
</organism>
<dbReference type="EMBL" id="JABWUV010000019">
    <property type="protein sequence ID" value="KAF6285965.1"/>
    <property type="molecule type" value="Genomic_DNA"/>
</dbReference>
<keyword evidence="3" id="KW-1185">Reference proteome</keyword>
<sequence>MTVPTAGANRAPFLGVTNSRFPYCRHVSEGLLHLVSRRLLSLGLMINPSGSPILFISGPKAVKLVLRLGGAALPQALLRGAQPHSYRGRNPRETGLAGTAVRSGSQQCGERKVHSNGSWGLLTPLLTGYSLLPPAKLTATYDCKKNKPKHSYFKHKAKKIVKCIPCIE</sequence>
<dbReference type="AlphaFoldDB" id="A0A7J7SCK7"/>
<comment type="caution">
    <text evidence="2">The sequence shown here is derived from an EMBL/GenBank/DDBJ whole genome shotgun (WGS) entry which is preliminary data.</text>
</comment>
<accession>A0A7J7SCK7</accession>
<evidence type="ECO:0000313" key="3">
    <source>
        <dbReference type="Proteomes" id="UP000527355"/>
    </source>
</evidence>
<evidence type="ECO:0000256" key="1">
    <source>
        <dbReference type="SAM" id="MobiDB-lite"/>
    </source>
</evidence>
<proteinExistence type="predicted"/>
<reference evidence="2 3" key="1">
    <citation type="journal article" date="2020" name="Nature">
        <title>Six reference-quality genomes reveal evolution of bat adaptations.</title>
        <authorList>
            <person name="Jebb D."/>
            <person name="Huang Z."/>
            <person name="Pippel M."/>
            <person name="Hughes G.M."/>
            <person name="Lavrichenko K."/>
            <person name="Devanna P."/>
            <person name="Winkler S."/>
            <person name="Jermiin L.S."/>
            <person name="Skirmuntt E.C."/>
            <person name="Katzourakis A."/>
            <person name="Burkitt-Gray L."/>
            <person name="Ray D.A."/>
            <person name="Sullivan K.A.M."/>
            <person name="Roscito J.G."/>
            <person name="Kirilenko B.M."/>
            <person name="Davalos L.M."/>
            <person name="Corthals A.P."/>
            <person name="Power M.L."/>
            <person name="Jones G."/>
            <person name="Ransome R.D."/>
            <person name="Dechmann D.K.N."/>
            <person name="Locatelli A.G."/>
            <person name="Puechmaille S.J."/>
            <person name="Fedrigo O."/>
            <person name="Jarvis E.D."/>
            <person name="Hiller M."/>
            <person name="Vernes S.C."/>
            <person name="Myers E.W."/>
            <person name="Teeling E.C."/>
        </authorList>
    </citation>
    <scope>NUCLEOTIDE SEQUENCE [LARGE SCALE GENOMIC DNA]</scope>
    <source>
        <strain evidence="2">MMyoMyo1</strain>
        <tissue evidence="2">Flight muscle</tissue>
    </source>
</reference>
<feature type="region of interest" description="Disordered" evidence="1">
    <location>
        <begin position="84"/>
        <end position="111"/>
    </location>
</feature>
<name>A0A7J7SCK7_MYOMY</name>
<dbReference type="Proteomes" id="UP000527355">
    <property type="component" value="Unassembled WGS sequence"/>
</dbReference>
<protein>
    <submittedName>
        <fullName evidence="2">Uncharacterized protein</fullName>
    </submittedName>
</protein>
<gene>
    <name evidence="2" type="ORF">mMyoMyo1_009521</name>
</gene>